<sequence length="121" mass="13763">MTNIQNECKPVLQALPSPSVLCEIQPKWPKNCCRAQALAEEQQYTLSFGMDHSANTRSMGKRRLFSIEGSYYEDNLQSGFAASNPLESDYDLSISREDQHLNELYSPENDINRNKGQSYLP</sequence>
<evidence type="ECO:0000256" key="1">
    <source>
        <dbReference type="SAM" id="MobiDB-lite"/>
    </source>
</evidence>
<dbReference type="AlphaFoldDB" id="A0A1I8BH96"/>
<reference evidence="3" key="1">
    <citation type="submission" date="2016-11" db="UniProtKB">
        <authorList>
            <consortium name="WormBaseParasite"/>
        </authorList>
    </citation>
    <scope>IDENTIFICATION</scope>
</reference>
<evidence type="ECO:0000313" key="3">
    <source>
        <dbReference type="WBParaSite" id="MhA1_Contig25.frz3.gene6"/>
    </source>
</evidence>
<dbReference type="WBParaSite" id="MhA1_Contig25.frz3.gene6">
    <property type="protein sequence ID" value="MhA1_Contig25.frz3.gene6"/>
    <property type="gene ID" value="MhA1_Contig25.frz3.gene6"/>
</dbReference>
<evidence type="ECO:0000313" key="2">
    <source>
        <dbReference type="Proteomes" id="UP000095281"/>
    </source>
</evidence>
<keyword evidence="2" id="KW-1185">Reference proteome</keyword>
<organism evidence="2 3">
    <name type="scientific">Meloidogyne hapla</name>
    <name type="common">Root-knot nematode worm</name>
    <dbReference type="NCBI Taxonomy" id="6305"/>
    <lineage>
        <taxon>Eukaryota</taxon>
        <taxon>Metazoa</taxon>
        <taxon>Ecdysozoa</taxon>
        <taxon>Nematoda</taxon>
        <taxon>Chromadorea</taxon>
        <taxon>Rhabditida</taxon>
        <taxon>Tylenchina</taxon>
        <taxon>Tylenchomorpha</taxon>
        <taxon>Tylenchoidea</taxon>
        <taxon>Meloidogynidae</taxon>
        <taxon>Meloidogyninae</taxon>
        <taxon>Meloidogyne</taxon>
    </lineage>
</organism>
<feature type="region of interest" description="Disordered" evidence="1">
    <location>
        <begin position="99"/>
        <end position="121"/>
    </location>
</feature>
<accession>A0A1I8BH96</accession>
<proteinExistence type="predicted"/>
<protein>
    <submittedName>
        <fullName evidence="3">FZ domain-containing protein</fullName>
    </submittedName>
</protein>
<name>A0A1I8BH96_MELHA</name>
<dbReference type="Proteomes" id="UP000095281">
    <property type="component" value="Unplaced"/>
</dbReference>